<comment type="function">
    <text evidence="10 12">Catalyzes the attachment of proline to tRNA(Pro) in a two-step reaction: proline is first activated by ATP to form Pro-AMP and then transferred to the acceptor end of tRNA(Pro). As ProRS can inadvertently accommodate and process non-cognate amino acids such as alanine and cysteine, to avoid such errors it has two additional distinct editing activities against alanine. One activity is designated as 'pretransfer' editing and involves the tRNA(Pro)-independent hydrolysis of activated Ala-AMP. The other activity is designated 'posttransfer' editing and involves deacylation of mischarged Ala-tRNA(Pro). The misacylated Cys-tRNA(Pro) is not edited by ProRS.</text>
</comment>
<dbReference type="FunFam" id="3.30.930.10:FF:000065">
    <property type="entry name" value="Proline--tRNA ligase"/>
    <property type="match status" value="1"/>
</dbReference>
<dbReference type="GO" id="GO:0006433">
    <property type="term" value="P:prolyl-tRNA aminoacylation"/>
    <property type="evidence" value="ECO:0007669"/>
    <property type="project" value="UniProtKB-UniRule"/>
</dbReference>
<dbReference type="InterPro" id="IPR036621">
    <property type="entry name" value="Anticodon-bd_dom_sf"/>
</dbReference>
<name>A0A3D8J736_9HELI</name>
<evidence type="ECO:0000256" key="4">
    <source>
        <dbReference type="ARBA" id="ARBA00022598"/>
    </source>
</evidence>
<evidence type="ECO:0000256" key="9">
    <source>
        <dbReference type="ARBA" id="ARBA00047671"/>
    </source>
</evidence>
<dbReference type="CDD" id="cd00779">
    <property type="entry name" value="ProRS_core_prok"/>
    <property type="match status" value="1"/>
</dbReference>
<dbReference type="InterPro" id="IPR036754">
    <property type="entry name" value="YbaK/aa-tRNA-synt-asso_dom_sf"/>
</dbReference>
<dbReference type="Gene3D" id="3.40.50.800">
    <property type="entry name" value="Anticodon-binding domain"/>
    <property type="match status" value="1"/>
</dbReference>
<comment type="similarity">
    <text evidence="11 12">Belongs to the class-II aminoacyl-tRNA synthetase family. ProS type 1 subfamily.</text>
</comment>
<dbReference type="InterPro" id="IPR002316">
    <property type="entry name" value="Pro-tRNA-ligase_IIa"/>
</dbReference>
<dbReference type="InterPro" id="IPR023717">
    <property type="entry name" value="Pro-tRNA-Synthase_IIa_type1"/>
</dbReference>
<dbReference type="HAMAP" id="MF_01569">
    <property type="entry name" value="Pro_tRNA_synth_type1"/>
    <property type="match status" value="1"/>
</dbReference>
<reference evidence="14 15" key="1">
    <citation type="submission" date="2018-04" db="EMBL/GenBank/DDBJ databases">
        <title>Novel Campyloabacter and Helicobacter Species and Strains.</title>
        <authorList>
            <person name="Mannion A.J."/>
            <person name="Shen Z."/>
            <person name="Fox J.G."/>
        </authorList>
    </citation>
    <scope>NUCLEOTIDE SEQUENCE [LARGE SCALE GENOMIC DNA]</scope>
    <source>
        <strain evidence="14 15">MIT 04-9362</strain>
    </source>
</reference>
<sequence>MRFSQFFIPTTKETPKDAVLKSHQYLIRGGYIHQVGSGIYNFLPLGKRVLDKISKIIKEEMDRAGAIEIMMGFTTPAELWKQTGRYDKYGKELLRFKDRKDNEFVLGPTCEETVTDIAKNFIKSYKNLPLNLYQIHLKFRDEVRPRFGLMRGREFVMKDAYSFHSSYEDLNKEFENMHQTYQRIFHRLGLDFRVVDADSGAIGGSGSKEFMVLADCGEDTIAICNQCDYASNIEAAKRQKRTTQAIAPKAEFAKFNTPNISSVKDLCEFFKIDAFYILKAVVKKIIFLPESQKESALAFFFLRGDDELEETKALNVLNNFGAGALEIVDATQQDIREAQLFEGFIGPYALKNLTQSDFIFFDEDLREERDLICGANEIDKHFVGVDLSTFDGLKYADLAKIKEGDLCPHCEGVIAYKKGIEVGHIFKLADRYSKDMNAVFLDSNGKSMPFIMGCYGIGVSRLLPAILEQKSDELGCVWSVTTAPFLVDIILSNTKDDRQVDFANLLYEKLQKDSIEVLLDDRNERFGFKMKDFELIGISFGIIVGKELENNQVELVVRDGMQKQVISADIEKITTLIKEKL</sequence>
<dbReference type="SUPFAM" id="SSF55826">
    <property type="entry name" value="YbaK/ProRS associated domain"/>
    <property type="match status" value="1"/>
</dbReference>
<proteinExistence type="inferred from homology"/>
<evidence type="ECO:0000256" key="1">
    <source>
        <dbReference type="ARBA" id="ARBA00004496"/>
    </source>
</evidence>
<dbReference type="OrthoDB" id="9809052at2"/>
<dbReference type="SUPFAM" id="SSF55681">
    <property type="entry name" value="Class II aaRS and biotin synthetases"/>
    <property type="match status" value="1"/>
</dbReference>
<dbReference type="PANTHER" id="PTHR42753:SF2">
    <property type="entry name" value="PROLINE--TRNA LIGASE"/>
    <property type="match status" value="1"/>
</dbReference>
<comment type="domain">
    <text evidence="12">Consists of three domains: the N-terminal catalytic domain, the editing domain and the C-terminal anticodon-binding domain.</text>
</comment>
<keyword evidence="5 12" id="KW-0547">Nucleotide-binding</keyword>
<dbReference type="InterPro" id="IPR004154">
    <property type="entry name" value="Anticodon-bd"/>
</dbReference>
<dbReference type="InterPro" id="IPR007214">
    <property type="entry name" value="YbaK/aa-tRNA-synth-assoc-dom"/>
</dbReference>
<evidence type="ECO:0000256" key="7">
    <source>
        <dbReference type="ARBA" id="ARBA00022917"/>
    </source>
</evidence>
<evidence type="ECO:0000259" key="13">
    <source>
        <dbReference type="PROSITE" id="PS50862"/>
    </source>
</evidence>
<protein>
    <recommendedName>
        <fullName evidence="12">Proline--tRNA ligase</fullName>
        <ecNumber evidence="12">6.1.1.15</ecNumber>
    </recommendedName>
    <alternativeName>
        <fullName evidence="12">Prolyl-tRNA synthetase</fullName>
        <shortName evidence="12">ProRS</shortName>
    </alternativeName>
</protein>
<keyword evidence="4 12" id="KW-0436">Ligase</keyword>
<dbReference type="Pfam" id="PF03129">
    <property type="entry name" value="HGTP_anticodon"/>
    <property type="match status" value="1"/>
</dbReference>
<dbReference type="GO" id="GO:0004827">
    <property type="term" value="F:proline-tRNA ligase activity"/>
    <property type="evidence" value="ECO:0007669"/>
    <property type="project" value="UniProtKB-UniRule"/>
</dbReference>
<evidence type="ECO:0000256" key="11">
    <source>
        <dbReference type="ARBA" id="ARBA00060755"/>
    </source>
</evidence>
<dbReference type="GO" id="GO:0002161">
    <property type="term" value="F:aminoacyl-tRNA deacylase activity"/>
    <property type="evidence" value="ECO:0007669"/>
    <property type="project" value="InterPro"/>
</dbReference>
<dbReference type="SUPFAM" id="SSF52954">
    <property type="entry name" value="Class II aaRS ABD-related"/>
    <property type="match status" value="1"/>
</dbReference>
<evidence type="ECO:0000313" key="14">
    <source>
        <dbReference type="EMBL" id="RDU73299.1"/>
    </source>
</evidence>
<comment type="caution">
    <text evidence="14">The sequence shown here is derived from an EMBL/GenBank/DDBJ whole genome shotgun (WGS) entry which is preliminary data.</text>
</comment>
<dbReference type="RefSeq" id="WP_115579189.1">
    <property type="nucleotide sequence ID" value="NZ_NXLX01000011.1"/>
</dbReference>
<dbReference type="EC" id="6.1.1.15" evidence="12"/>
<comment type="subunit">
    <text evidence="2 12">Homodimer.</text>
</comment>
<dbReference type="CDD" id="cd04334">
    <property type="entry name" value="ProRS-INS"/>
    <property type="match status" value="1"/>
</dbReference>
<feature type="domain" description="Aminoacyl-transfer RNA synthetases class-II family profile" evidence="13">
    <location>
        <begin position="34"/>
        <end position="484"/>
    </location>
</feature>
<dbReference type="Gene3D" id="3.30.930.10">
    <property type="entry name" value="Bira Bifunctional Protein, Domain 2"/>
    <property type="match status" value="2"/>
</dbReference>
<evidence type="ECO:0000256" key="5">
    <source>
        <dbReference type="ARBA" id="ARBA00022741"/>
    </source>
</evidence>
<dbReference type="InterPro" id="IPR050062">
    <property type="entry name" value="Pro-tRNA_synthetase"/>
</dbReference>
<keyword evidence="3 12" id="KW-0963">Cytoplasm</keyword>
<gene>
    <name evidence="12" type="primary">proS</name>
    <name evidence="14" type="ORF">CQA57_05275</name>
</gene>
<dbReference type="Proteomes" id="UP000256695">
    <property type="component" value="Unassembled WGS sequence"/>
</dbReference>
<keyword evidence="8 12" id="KW-0030">Aminoacyl-tRNA synthetase</keyword>
<dbReference type="FunFam" id="3.30.930.10:FF:000066">
    <property type="entry name" value="Proline--tRNA ligase"/>
    <property type="match status" value="1"/>
</dbReference>
<dbReference type="InterPro" id="IPR045864">
    <property type="entry name" value="aa-tRNA-synth_II/BPL/LPL"/>
</dbReference>
<evidence type="ECO:0000256" key="6">
    <source>
        <dbReference type="ARBA" id="ARBA00022840"/>
    </source>
</evidence>
<dbReference type="GO" id="GO:0005524">
    <property type="term" value="F:ATP binding"/>
    <property type="evidence" value="ECO:0007669"/>
    <property type="project" value="UniProtKB-UniRule"/>
</dbReference>
<evidence type="ECO:0000313" key="15">
    <source>
        <dbReference type="Proteomes" id="UP000256695"/>
    </source>
</evidence>
<evidence type="ECO:0000256" key="10">
    <source>
        <dbReference type="ARBA" id="ARBA00053664"/>
    </source>
</evidence>
<dbReference type="EMBL" id="NXLX01000011">
    <property type="protein sequence ID" value="RDU73299.1"/>
    <property type="molecule type" value="Genomic_DNA"/>
</dbReference>
<evidence type="ECO:0000256" key="12">
    <source>
        <dbReference type="HAMAP-Rule" id="MF_01569"/>
    </source>
</evidence>
<keyword evidence="6 12" id="KW-0067">ATP-binding</keyword>
<dbReference type="InterPro" id="IPR004500">
    <property type="entry name" value="Pro-tRNA-synth_IIa_bac-type"/>
</dbReference>
<organism evidence="14 15">
    <name type="scientific">Helicobacter anseris</name>
    <dbReference type="NCBI Taxonomy" id="375926"/>
    <lineage>
        <taxon>Bacteria</taxon>
        <taxon>Pseudomonadati</taxon>
        <taxon>Campylobacterota</taxon>
        <taxon>Epsilonproteobacteria</taxon>
        <taxon>Campylobacterales</taxon>
        <taxon>Helicobacteraceae</taxon>
        <taxon>Helicobacter</taxon>
    </lineage>
</organism>
<dbReference type="Pfam" id="PF00587">
    <property type="entry name" value="tRNA-synt_2b"/>
    <property type="match status" value="1"/>
</dbReference>
<dbReference type="NCBIfam" id="TIGR00409">
    <property type="entry name" value="proS_fam_II"/>
    <property type="match status" value="1"/>
</dbReference>
<dbReference type="NCBIfam" id="NF006625">
    <property type="entry name" value="PRK09194.1"/>
    <property type="match status" value="1"/>
</dbReference>
<dbReference type="PROSITE" id="PS50862">
    <property type="entry name" value="AA_TRNA_LIGASE_II"/>
    <property type="match status" value="1"/>
</dbReference>
<keyword evidence="7 12" id="KW-0648">Protein biosynthesis</keyword>
<comment type="subcellular location">
    <subcellularLocation>
        <location evidence="1 12">Cytoplasm</location>
    </subcellularLocation>
</comment>
<dbReference type="InterPro" id="IPR002314">
    <property type="entry name" value="aa-tRNA-synt_IIb"/>
</dbReference>
<comment type="catalytic activity">
    <reaction evidence="9 12">
        <text>tRNA(Pro) + L-proline + ATP = L-prolyl-tRNA(Pro) + AMP + diphosphate</text>
        <dbReference type="Rhea" id="RHEA:14305"/>
        <dbReference type="Rhea" id="RHEA-COMP:9700"/>
        <dbReference type="Rhea" id="RHEA-COMP:9702"/>
        <dbReference type="ChEBI" id="CHEBI:30616"/>
        <dbReference type="ChEBI" id="CHEBI:33019"/>
        <dbReference type="ChEBI" id="CHEBI:60039"/>
        <dbReference type="ChEBI" id="CHEBI:78442"/>
        <dbReference type="ChEBI" id="CHEBI:78532"/>
        <dbReference type="ChEBI" id="CHEBI:456215"/>
        <dbReference type="EC" id="6.1.1.15"/>
    </reaction>
</comment>
<dbReference type="InterPro" id="IPR044140">
    <property type="entry name" value="ProRS_anticodon_short"/>
</dbReference>
<dbReference type="PANTHER" id="PTHR42753">
    <property type="entry name" value="MITOCHONDRIAL RIBOSOME PROTEIN L39/PROLYL-TRNA LIGASE FAMILY MEMBER"/>
    <property type="match status" value="1"/>
</dbReference>
<evidence type="ECO:0000256" key="8">
    <source>
        <dbReference type="ARBA" id="ARBA00023146"/>
    </source>
</evidence>
<dbReference type="GO" id="GO:0005829">
    <property type="term" value="C:cytosol"/>
    <property type="evidence" value="ECO:0007669"/>
    <property type="project" value="TreeGrafter"/>
</dbReference>
<dbReference type="AlphaFoldDB" id="A0A3D8J736"/>
<dbReference type="PRINTS" id="PR01046">
    <property type="entry name" value="TRNASYNTHPRO"/>
</dbReference>
<evidence type="ECO:0000256" key="2">
    <source>
        <dbReference type="ARBA" id="ARBA00011738"/>
    </source>
</evidence>
<dbReference type="InterPro" id="IPR033730">
    <property type="entry name" value="ProRS_core_prok"/>
</dbReference>
<accession>A0A3D8J736</accession>
<dbReference type="Pfam" id="PF04073">
    <property type="entry name" value="tRNA_edit"/>
    <property type="match status" value="1"/>
</dbReference>
<dbReference type="InterPro" id="IPR006195">
    <property type="entry name" value="aa-tRNA-synth_II"/>
</dbReference>
<dbReference type="CDD" id="cd00861">
    <property type="entry name" value="ProRS_anticodon_short"/>
    <property type="match status" value="1"/>
</dbReference>
<keyword evidence="15" id="KW-1185">Reference proteome</keyword>
<evidence type="ECO:0000256" key="3">
    <source>
        <dbReference type="ARBA" id="ARBA00022490"/>
    </source>
</evidence>